<dbReference type="OrthoDB" id="1483400at2759"/>
<accession>A0A183CUQ9</accession>
<feature type="transmembrane region" description="Helical" evidence="1">
    <location>
        <begin position="36"/>
        <end position="58"/>
    </location>
</feature>
<dbReference type="EMBL" id="UYRT01000151">
    <property type="protein sequence ID" value="VDK27599.1"/>
    <property type="molecule type" value="Genomic_DNA"/>
</dbReference>
<evidence type="ECO:0000313" key="3">
    <source>
        <dbReference type="Proteomes" id="UP000271098"/>
    </source>
</evidence>
<protein>
    <submittedName>
        <fullName evidence="4">Palmitoyltransferase</fullName>
    </submittedName>
</protein>
<evidence type="ECO:0000313" key="4">
    <source>
        <dbReference type="WBParaSite" id="GPUH_0000019901-mRNA-1"/>
    </source>
</evidence>
<keyword evidence="1" id="KW-1133">Transmembrane helix</keyword>
<evidence type="ECO:0000256" key="1">
    <source>
        <dbReference type="SAM" id="Phobius"/>
    </source>
</evidence>
<gene>
    <name evidence="2" type="ORF">GPUH_LOCUS200</name>
</gene>
<dbReference type="AlphaFoldDB" id="A0A183CUQ9"/>
<keyword evidence="1" id="KW-0472">Membrane</keyword>
<organism evidence="4">
    <name type="scientific">Gongylonema pulchrum</name>
    <dbReference type="NCBI Taxonomy" id="637853"/>
    <lineage>
        <taxon>Eukaryota</taxon>
        <taxon>Metazoa</taxon>
        <taxon>Ecdysozoa</taxon>
        <taxon>Nematoda</taxon>
        <taxon>Chromadorea</taxon>
        <taxon>Rhabditida</taxon>
        <taxon>Spirurina</taxon>
        <taxon>Spiruromorpha</taxon>
        <taxon>Spiruroidea</taxon>
        <taxon>Gongylonematidae</taxon>
        <taxon>Gongylonema</taxon>
    </lineage>
</organism>
<evidence type="ECO:0000313" key="2">
    <source>
        <dbReference type="EMBL" id="VDK27599.1"/>
    </source>
</evidence>
<keyword evidence="3" id="KW-1185">Reference proteome</keyword>
<reference evidence="4" key="1">
    <citation type="submission" date="2016-06" db="UniProtKB">
        <authorList>
            <consortium name="WormBaseParasite"/>
        </authorList>
    </citation>
    <scope>IDENTIFICATION</scope>
</reference>
<keyword evidence="1" id="KW-0812">Transmembrane</keyword>
<proteinExistence type="predicted"/>
<dbReference type="Proteomes" id="UP000271098">
    <property type="component" value="Unassembled WGS sequence"/>
</dbReference>
<dbReference type="WBParaSite" id="GPUH_0000019901-mRNA-1">
    <property type="protein sequence ID" value="GPUH_0000019901-mRNA-1"/>
    <property type="gene ID" value="GPUH_0000019901"/>
</dbReference>
<name>A0A183CUQ9_9BILA</name>
<reference evidence="2 3" key="2">
    <citation type="submission" date="2018-11" db="EMBL/GenBank/DDBJ databases">
        <authorList>
            <consortium name="Pathogen Informatics"/>
        </authorList>
    </citation>
    <scope>NUCLEOTIDE SEQUENCE [LARGE SCALE GENOMIC DNA]</scope>
</reference>
<sequence>MLIWVLCYIRVTSFRWHQMQFTQVISDVVSSCAVPFAIGICLFVCGLYIVHIIAICYAKYRLHRPVTMRTDTEGVSIIKPLVGTDENLFFNLESFFRLKYHCVRLVGFS</sequence>